<dbReference type="Proteomes" id="UP000646911">
    <property type="component" value="Unassembled WGS sequence"/>
</dbReference>
<protein>
    <submittedName>
        <fullName evidence="1">Uncharacterized protein</fullName>
    </submittedName>
</protein>
<sequence>MHFLFELAKVEDAYQFIKEKIIPDLPSTTLNMWSSDIGFDLLVASPGDLHEHGVGEALAEIPEHSKEFLELMEVPLSEVESIEKTAWYQLRCAYIPILSAQHWHLQVPREMLAKHVAAVCEFNVGQKLPEK</sequence>
<evidence type="ECO:0000313" key="1">
    <source>
        <dbReference type="EMBL" id="MBC3911481.1"/>
    </source>
</evidence>
<dbReference type="EMBL" id="JACOFX010000036">
    <property type="protein sequence ID" value="MBC3911481.1"/>
    <property type="molecule type" value="Genomic_DNA"/>
</dbReference>
<evidence type="ECO:0000313" key="2">
    <source>
        <dbReference type="Proteomes" id="UP000646911"/>
    </source>
</evidence>
<organism evidence="1 2">
    <name type="scientific">Undibacterium umbellatum</name>
    <dbReference type="NCBI Taxonomy" id="2762300"/>
    <lineage>
        <taxon>Bacteria</taxon>
        <taxon>Pseudomonadati</taxon>
        <taxon>Pseudomonadota</taxon>
        <taxon>Betaproteobacteria</taxon>
        <taxon>Burkholderiales</taxon>
        <taxon>Oxalobacteraceae</taxon>
        <taxon>Undibacterium</taxon>
    </lineage>
</organism>
<accession>A0ABR6ZIC6</accession>
<gene>
    <name evidence="1" type="ORF">H8L47_28350</name>
</gene>
<proteinExistence type="predicted"/>
<name>A0ABR6ZIC6_9BURK</name>
<dbReference type="RefSeq" id="WP_186957187.1">
    <property type="nucleotide sequence ID" value="NZ_JACOFX010000036.1"/>
</dbReference>
<reference evidence="1 2" key="1">
    <citation type="submission" date="2020-08" db="EMBL/GenBank/DDBJ databases">
        <title>Novel species isolated from subtropical streams in China.</title>
        <authorList>
            <person name="Lu H."/>
        </authorList>
    </citation>
    <scope>NUCLEOTIDE SEQUENCE [LARGE SCALE GENOMIC DNA]</scope>
    <source>
        <strain evidence="1 2">NL8W</strain>
    </source>
</reference>
<keyword evidence="2" id="KW-1185">Reference proteome</keyword>
<comment type="caution">
    <text evidence="1">The sequence shown here is derived from an EMBL/GenBank/DDBJ whole genome shotgun (WGS) entry which is preliminary data.</text>
</comment>